<dbReference type="EMBL" id="HE804045">
    <property type="protein sequence ID" value="CCH29496.1"/>
    <property type="molecule type" value="Genomic_DNA"/>
</dbReference>
<dbReference type="HOGENOM" id="CLU_050655_0_0_11"/>
<keyword evidence="2" id="KW-1185">Reference proteome</keyword>
<dbReference type="PATRIC" id="fig|1179773.3.peg.2167"/>
<proteinExistence type="predicted"/>
<dbReference type="AlphaFoldDB" id="K0JU95"/>
<accession>K0JU95</accession>
<evidence type="ECO:0000313" key="1">
    <source>
        <dbReference type="EMBL" id="CCH29496.1"/>
    </source>
</evidence>
<organism evidence="1 2">
    <name type="scientific">Saccharothrix espanaensis (strain ATCC 51144 / DSM 44229 / JCM 9112 / NBRC 15066 / NRRL 15764)</name>
    <dbReference type="NCBI Taxonomy" id="1179773"/>
    <lineage>
        <taxon>Bacteria</taxon>
        <taxon>Bacillati</taxon>
        <taxon>Actinomycetota</taxon>
        <taxon>Actinomycetes</taxon>
        <taxon>Pseudonocardiales</taxon>
        <taxon>Pseudonocardiaceae</taxon>
        <taxon>Saccharothrix</taxon>
    </lineage>
</organism>
<reference evidence="1 2" key="1">
    <citation type="journal article" date="2012" name="BMC Genomics">
        <title>Complete genome sequence of Saccharothrix espanaensis DSM 44229T and comparison to the other completely sequenced Pseudonocardiaceae.</title>
        <authorList>
            <person name="Strobel T."/>
            <person name="Al-Dilaimi A."/>
            <person name="Blom J."/>
            <person name="Gessner A."/>
            <person name="Kalinowski J."/>
            <person name="Luzhetska M."/>
            <person name="Puhler A."/>
            <person name="Szczepanowski R."/>
            <person name="Bechthold A."/>
            <person name="Ruckert C."/>
        </authorList>
    </citation>
    <scope>NUCLEOTIDE SEQUENCE [LARGE SCALE GENOMIC DNA]</scope>
    <source>
        <strain evidence="2">ATCC 51144 / DSM 44229 / JCM 9112 / NBRC 15066 / NRRL 15764</strain>
    </source>
</reference>
<dbReference type="InterPro" id="IPR027417">
    <property type="entry name" value="P-loop_NTPase"/>
</dbReference>
<dbReference type="SUPFAM" id="SSF52540">
    <property type="entry name" value="P-loop containing nucleoside triphosphate hydrolases"/>
    <property type="match status" value="1"/>
</dbReference>
<dbReference type="eggNOG" id="COG0699">
    <property type="taxonomic scope" value="Bacteria"/>
</dbReference>
<evidence type="ECO:0000313" key="2">
    <source>
        <dbReference type="Proteomes" id="UP000006281"/>
    </source>
</evidence>
<dbReference type="KEGG" id="sesp:BN6_21740"/>
<dbReference type="STRING" id="1179773.BN6_21740"/>
<dbReference type="Proteomes" id="UP000006281">
    <property type="component" value="Chromosome"/>
</dbReference>
<sequence length="336" mass="36737">MPAPTWSVPTRRAPACPYCHSRTPGKAYLRQCASSCGETATHFPVSAARRGKCPHGRAPKARRVCPACGQPVPREYIEGCPWVVAVVGTAGSGKSTWLASVIRRVAKGHLDDRFPGMSLDVLGERSRLRHERDRVLVAETVLYRDIGTEPLLVSLRVRPRARPVVIAFYDSTDGTAANLAHADGLVLAVEPGAVPGDAGIARLAEAVRTARDLRPHSRIRLPLAVVLTKLDTVWDMVDPGSPLLRPVPRTGGYAVSDGVDVHHETTAWLGHWNRTDLLRGVRTAFHRHRYFATTALGDRVGGRREPMAYRVEDPLLWLLAGFGAIPVFRGVERTTT</sequence>
<name>K0JU95_SACES</name>
<protein>
    <submittedName>
        <fullName evidence="1">Uncharacterized protein</fullName>
    </submittedName>
</protein>
<gene>
    <name evidence="1" type="ordered locus">BN6_21740</name>
</gene>